<reference evidence="4 5" key="1">
    <citation type="submission" date="2014-02" db="EMBL/GenBank/DDBJ databases">
        <title>Whole genome sequence of Sphingobium chlorophenolicum NBRC 16172.</title>
        <authorList>
            <person name="Gan H.M."/>
            <person name="Gan H.Y."/>
            <person name="Chew T.H."/>
            <person name="Savka M.A."/>
        </authorList>
    </citation>
    <scope>NUCLEOTIDE SEQUENCE [LARGE SCALE GENOMIC DNA]</scope>
    <source>
        <strain evidence="4 5">NBRC 16172</strain>
    </source>
</reference>
<dbReference type="AlphaFoldDB" id="A0A081RD48"/>
<keyword evidence="1" id="KW-0229">DNA integration</keyword>
<proteinExistence type="predicted"/>
<evidence type="ECO:0000259" key="3">
    <source>
        <dbReference type="PROSITE" id="PS51898"/>
    </source>
</evidence>
<dbReference type="Proteomes" id="UP000028411">
    <property type="component" value="Unassembled WGS sequence"/>
</dbReference>
<evidence type="ECO:0000256" key="1">
    <source>
        <dbReference type="ARBA" id="ARBA00022908"/>
    </source>
</evidence>
<dbReference type="PANTHER" id="PTHR30349:SF64">
    <property type="entry name" value="PROPHAGE INTEGRASE INTD-RELATED"/>
    <property type="match status" value="1"/>
</dbReference>
<dbReference type="CDD" id="cd00796">
    <property type="entry name" value="INT_Rci_Hp1_C"/>
    <property type="match status" value="1"/>
</dbReference>
<dbReference type="PROSITE" id="PS51898">
    <property type="entry name" value="TYR_RECOMBINASE"/>
    <property type="match status" value="1"/>
</dbReference>
<dbReference type="GO" id="GO:0015074">
    <property type="term" value="P:DNA integration"/>
    <property type="evidence" value="ECO:0007669"/>
    <property type="project" value="UniProtKB-KW"/>
</dbReference>
<evidence type="ECO:0000313" key="5">
    <source>
        <dbReference type="Proteomes" id="UP000028411"/>
    </source>
</evidence>
<evidence type="ECO:0000256" key="2">
    <source>
        <dbReference type="ARBA" id="ARBA00023172"/>
    </source>
</evidence>
<dbReference type="InterPro" id="IPR011010">
    <property type="entry name" value="DNA_brk_join_enz"/>
</dbReference>
<dbReference type="InterPro" id="IPR013762">
    <property type="entry name" value="Integrase-like_cat_sf"/>
</dbReference>
<keyword evidence="2" id="KW-0233">DNA recombination</keyword>
<dbReference type="EMBL" id="JFHR01000029">
    <property type="protein sequence ID" value="KEQ53121.1"/>
    <property type="molecule type" value="Genomic_DNA"/>
</dbReference>
<name>A0A081RD48_SPHCR</name>
<accession>A0A081RD48</accession>
<gene>
    <name evidence="4" type="ORF">BV95_02646</name>
</gene>
<dbReference type="PATRIC" id="fig|46429.4.peg.2624"/>
<dbReference type="GO" id="GO:0003677">
    <property type="term" value="F:DNA binding"/>
    <property type="evidence" value="ECO:0007669"/>
    <property type="project" value="InterPro"/>
</dbReference>
<dbReference type="OrthoDB" id="7615137at2"/>
<dbReference type="Pfam" id="PF00589">
    <property type="entry name" value="Phage_integrase"/>
    <property type="match status" value="1"/>
</dbReference>
<organism evidence="4 5">
    <name type="scientific">Sphingobium chlorophenolicum</name>
    <dbReference type="NCBI Taxonomy" id="46429"/>
    <lineage>
        <taxon>Bacteria</taxon>
        <taxon>Pseudomonadati</taxon>
        <taxon>Pseudomonadota</taxon>
        <taxon>Alphaproteobacteria</taxon>
        <taxon>Sphingomonadales</taxon>
        <taxon>Sphingomonadaceae</taxon>
        <taxon>Sphingobium</taxon>
    </lineage>
</organism>
<dbReference type="Gene3D" id="1.10.443.10">
    <property type="entry name" value="Intergrase catalytic core"/>
    <property type="match status" value="1"/>
</dbReference>
<dbReference type="InterPro" id="IPR002104">
    <property type="entry name" value="Integrase_catalytic"/>
</dbReference>
<dbReference type="PANTHER" id="PTHR30349">
    <property type="entry name" value="PHAGE INTEGRASE-RELATED"/>
    <property type="match status" value="1"/>
</dbReference>
<dbReference type="GO" id="GO:0006310">
    <property type="term" value="P:DNA recombination"/>
    <property type="evidence" value="ECO:0007669"/>
    <property type="project" value="UniProtKB-KW"/>
</dbReference>
<evidence type="ECO:0000313" key="4">
    <source>
        <dbReference type="EMBL" id="KEQ53121.1"/>
    </source>
</evidence>
<dbReference type="eggNOG" id="COG0582">
    <property type="taxonomic scope" value="Bacteria"/>
</dbReference>
<protein>
    <submittedName>
        <fullName evidence="4">Integrase family protein</fullName>
    </submittedName>
</protein>
<feature type="domain" description="Tyr recombinase" evidence="3">
    <location>
        <begin position="159"/>
        <end position="342"/>
    </location>
</feature>
<sequence>MLSIRPRGKNGIYYIRGTVTLGDKQIVVKEFSSGTSDADAASHLMAEYETKLRHQLMFGPAAIVAQGTIADAFASYLAKAKRPCPADILRIGKLNAQIGDLSLREPKRAWETFRLANLTGHAPGGQDRYRAVFQAAINTYYELHDLPPLKIKAIPFDNERVRFLTKEDRDRLIASYAPHVQPIITMLAFHGPRIQTALQMPWGVNGVDMQREAIRLNHSKNAVIQSVPMHPRVKEMLLPIWEKQGRRMKGHVFLNRFGKPYQDTRLSRVPGGNPIRNQHKTACIRAEINDFTIHDWRHHWASHCVMAGIDLITIMHMGGWKSLRMVQRYASVGVDHMRAAINKLD</sequence>
<comment type="caution">
    <text evidence="4">The sequence shown here is derived from an EMBL/GenBank/DDBJ whole genome shotgun (WGS) entry which is preliminary data.</text>
</comment>
<dbReference type="SUPFAM" id="SSF56349">
    <property type="entry name" value="DNA breaking-rejoining enzymes"/>
    <property type="match status" value="1"/>
</dbReference>
<dbReference type="InterPro" id="IPR050090">
    <property type="entry name" value="Tyrosine_recombinase_XerCD"/>
</dbReference>